<accession>A0A1Y2B5C9</accession>
<sequence>MVVKLGAADSFNSSGATIVPDPRHDDNTSPPNNVSNLSYARVLMPQDTLGRELESALGGGDLQNSQAAWELFQQIQNQADDTVPLSLTQSQSETLDFSSFLASQPSDNETTTDIFSNLQLDNPVQTPFRPLSSHSHRGSVSGSDYSYTTTEMSSTDTDGDGDSHMEFKVEWAETTSISPQSAISPHEAQGVSPSLLGGGGPAGEPLREDDKKRKEKLEHRRSINRRSAQKHRLRRKEELESISHTLALREARIAQLERDLAVAHAQSAQLLDLLKSQGIDLGSKMQTRGRGAPW</sequence>
<protein>
    <recommendedName>
        <fullName evidence="4">BZIP domain-containing protein</fullName>
    </recommendedName>
</protein>
<dbReference type="OrthoDB" id="2574524at2759"/>
<evidence type="ECO:0000313" key="2">
    <source>
        <dbReference type="EMBL" id="ORY29305.1"/>
    </source>
</evidence>
<feature type="compositionally biased region" description="Basic and acidic residues" evidence="1">
    <location>
        <begin position="205"/>
        <end position="221"/>
    </location>
</feature>
<dbReference type="CDD" id="cd14686">
    <property type="entry name" value="bZIP"/>
    <property type="match status" value="1"/>
</dbReference>
<dbReference type="EMBL" id="MCFC01000026">
    <property type="protein sequence ID" value="ORY29305.1"/>
    <property type="molecule type" value="Genomic_DNA"/>
</dbReference>
<evidence type="ECO:0000313" key="3">
    <source>
        <dbReference type="Proteomes" id="UP000193986"/>
    </source>
</evidence>
<feature type="compositionally biased region" description="Polar residues" evidence="1">
    <location>
        <begin position="173"/>
        <end position="183"/>
    </location>
</feature>
<feature type="compositionally biased region" description="Basic and acidic residues" evidence="1">
    <location>
        <begin position="161"/>
        <end position="171"/>
    </location>
</feature>
<name>A0A1Y2B5C9_9TREE</name>
<feature type="region of interest" description="Disordered" evidence="1">
    <location>
        <begin position="125"/>
        <end position="238"/>
    </location>
</feature>
<proteinExistence type="predicted"/>
<evidence type="ECO:0008006" key="4">
    <source>
        <dbReference type="Google" id="ProtNLM"/>
    </source>
</evidence>
<gene>
    <name evidence="2" type="ORF">BCR39DRAFT_532211</name>
</gene>
<reference evidence="2 3" key="1">
    <citation type="submission" date="2016-07" db="EMBL/GenBank/DDBJ databases">
        <title>Pervasive Adenine N6-methylation of Active Genes in Fungi.</title>
        <authorList>
            <consortium name="DOE Joint Genome Institute"/>
            <person name="Mondo S.J."/>
            <person name="Dannebaum R.O."/>
            <person name="Kuo R.C."/>
            <person name="Labutti K."/>
            <person name="Haridas S."/>
            <person name="Kuo A."/>
            <person name="Salamov A."/>
            <person name="Ahrendt S.R."/>
            <person name="Lipzen A."/>
            <person name="Sullivan W."/>
            <person name="Andreopoulos W.B."/>
            <person name="Clum A."/>
            <person name="Lindquist E."/>
            <person name="Daum C."/>
            <person name="Ramamoorthy G.K."/>
            <person name="Gryganskyi A."/>
            <person name="Culley D."/>
            <person name="Magnuson J.K."/>
            <person name="James T.Y."/>
            <person name="O'Malley M.A."/>
            <person name="Stajich J.E."/>
            <person name="Spatafora J.W."/>
            <person name="Visel A."/>
            <person name="Grigoriev I.V."/>
        </authorList>
    </citation>
    <scope>NUCLEOTIDE SEQUENCE [LARGE SCALE GENOMIC DNA]</scope>
    <source>
        <strain evidence="2 3">68-887.2</strain>
    </source>
</reference>
<evidence type="ECO:0000256" key="1">
    <source>
        <dbReference type="SAM" id="MobiDB-lite"/>
    </source>
</evidence>
<dbReference type="InParanoid" id="A0A1Y2B5C9"/>
<feature type="region of interest" description="Disordered" evidence="1">
    <location>
        <begin position="1"/>
        <end position="36"/>
    </location>
</feature>
<dbReference type="AlphaFoldDB" id="A0A1Y2B5C9"/>
<keyword evidence="3" id="KW-1185">Reference proteome</keyword>
<organism evidence="2 3">
    <name type="scientific">Naematelia encephala</name>
    <dbReference type="NCBI Taxonomy" id="71784"/>
    <lineage>
        <taxon>Eukaryota</taxon>
        <taxon>Fungi</taxon>
        <taxon>Dikarya</taxon>
        <taxon>Basidiomycota</taxon>
        <taxon>Agaricomycotina</taxon>
        <taxon>Tremellomycetes</taxon>
        <taxon>Tremellales</taxon>
        <taxon>Naemateliaceae</taxon>
        <taxon>Naematelia</taxon>
    </lineage>
</organism>
<comment type="caution">
    <text evidence="2">The sequence shown here is derived from an EMBL/GenBank/DDBJ whole genome shotgun (WGS) entry which is preliminary data.</text>
</comment>
<feature type="compositionally biased region" description="Low complexity" evidence="1">
    <location>
        <begin position="138"/>
        <end position="156"/>
    </location>
</feature>
<dbReference type="Proteomes" id="UP000193986">
    <property type="component" value="Unassembled WGS sequence"/>
</dbReference>
<feature type="compositionally biased region" description="Basic residues" evidence="1">
    <location>
        <begin position="222"/>
        <end position="234"/>
    </location>
</feature>